<feature type="chain" id="PRO_5018304703" evidence="1">
    <location>
        <begin position="29"/>
        <end position="105"/>
    </location>
</feature>
<evidence type="ECO:0000313" key="2">
    <source>
        <dbReference type="EMBL" id="AZG75926.1"/>
    </source>
</evidence>
<protein>
    <submittedName>
        <fullName evidence="2">Uncharacterized protein</fullName>
    </submittedName>
</protein>
<name>A0A3G8M1W2_9HYPH</name>
<sequence length="105" mass="11406">MSAPRMKKTAAILGFCSACGFLPLTAWAQASQGYSDYRQSLIAGGWKPNVGYGLKTARGKPLYKFPEVVCGPTLCNAKWRDPQGHEKVITLIRGLEGADHRVAPQ</sequence>
<organism evidence="2 3">
    <name type="scientific">Methylocystis rosea</name>
    <dbReference type="NCBI Taxonomy" id="173366"/>
    <lineage>
        <taxon>Bacteria</taxon>
        <taxon>Pseudomonadati</taxon>
        <taxon>Pseudomonadota</taxon>
        <taxon>Alphaproteobacteria</taxon>
        <taxon>Hyphomicrobiales</taxon>
        <taxon>Methylocystaceae</taxon>
        <taxon>Methylocystis</taxon>
    </lineage>
</organism>
<reference evidence="2 3" key="1">
    <citation type="submission" date="2018-11" db="EMBL/GenBank/DDBJ databases">
        <title>Genome squencing of methanotrophic bacteria isolated from alkaline groundwater in Korea.</title>
        <authorList>
            <person name="Nguyen L.N."/>
        </authorList>
    </citation>
    <scope>NUCLEOTIDE SEQUENCE [LARGE SCALE GENOMIC DNA]</scope>
    <source>
        <strain evidence="2 3">GW6</strain>
    </source>
</reference>
<dbReference type="AlphaFoldDB" id="A0A3G8M1W2"/>
<dbReference type="EMBL" id="CP034086">
    <property type="protein sequence ID" value="AZG75926.1"/>
    <property type="molecule type" value="Genomic_DNA"/>
</dbReference>
<proteinExistence type="predicted"/>
<dbReference type="Proteomes" id="UP000273982">
    <property type="component" value="Chromosome"/>
</dbReference>
<keyword evidence="1" id="KW-0732">Signal</keyword>
<dbReference type="RefSeq" id="WP_124737771.1">
    <property type="nucleotide sequence ID" value="NZ_CP034086.1"/>
</dbReference>
<evidence type="ECO:0000256" key="1">
    <source>
        <dbReference type="SAM" id="SignalP"/>
    </source>
</evidence>
<dbReference type="KEGG" id="mros:EHO51_03785"/>
<gene>
    <name evidence="2" type="ORF">EHO51_03785</name>
</gene>
<evidence type="ECO:0000313" key="3">
    <source>
        <dbReference type="Proteomes" id="UP000273982"/>
    </source>
</evidence>
<feature type="signal peptide" evidence="1">
    <location>
        <begin position="1"/>
        <end position="28"/>
    </location>
</feature>
<accession>A0A3G8M1W2</accession>